<dbReference type="SUPFAM" id="SSF52540">
    <property type="entry name" value="P-loop containing nucleoside triphosphate hydrolases"/>
    <property type="match status" value="2"/>
</dbReference>
<dbReference type="InterPro" id="IPR027417">
    <property type="entry name" value="P-loop_NTPase"/>
</dbReference>
<sequence length="444" mass="49197">MPNLSDSDKLRLESVRKGANILQIKRTITLNNLGSCIKFLNSLYKCEIKDYAAFCSMVDQSCAEADTLIQRALEKLSLSNSGSSISQPGGLPVPRAKSLFSSESATASPEEGFGPGVCSMDRKKIEKLLENIGNDVEIKTEDRTGTPDEMKVVLLEHQKVGLAWLLKMEAGISKGGILADDMGLGKTIQTLSLLVANKSTDPQCKTTLIVAPVSLLKQWEREIMSRIKQENQFSLVSTTNKYFASEANNHKFTSSSDLSDLFPNGWVSSSKINKCLEIINNVGEKFPGEKVIVFSQFTSLLDFIEIALQQQQSQYLRYDGSMSANSRNQCVIDFFDKPDVPVLLISLKAGNVGLTLTCASHIIIMDPFWNPFVEEQAMDRAHRIGQLRPVFVHRLVIKDTVEGRILELQEKKKKLIEGALDETGLKSIGKLDQKELKFLFGLPG</sequence>
<evidence type="ECO:0000313" key="6">
    <source>
        <dbReference type="Proteomes" id="UP000750522"/>
    </source>
</evidence>
<protein>
    <recommendedName>
        <fullName evidence="4">Helicase C-terminal domain-containing protein</fullName>
    </recommendedName>
</protein>
<dbReference type="InterPro" id="IPR001650">
    <property type="entry name" value="Helicase_C-like"/>
</dbReference>
<dbReference type="GO" id="GO:0005634">
    <property type="term" value="C:nucleus"/>
    <property type="evidence" value="ECO:0007669"/>
    <property type="project" value="TreeGrafter"/>
</dbReference>
<comment type="caution">
    <text evidence="5">The sequence shown here is derived from an EMBL/GenBank/DDBJ whole genome shotgun (WGS) entry which is preliminary data.</text>
</comment>
<dbReference type="Pfam" id="PF00271">
    <property type="entry name" value="Helicase_C"/>
    <property type="match status" value="1"/>
</dbReference>
<evidence type="ECO:0000256" key="1">
    <source>
        <dbReference type="ARBA" id="ARBA00022741"/>
    </source>
</evidence>
<evidence type="ECO:0000256" key="2">
    <source>
        <dbReference type="ARBA" id="ARBA00022801"/>
    </source>
</evidence>
<dbReference type="GO" id="GO:0008094">
    <property type="term" value="F:ATP-dependent activity, acting on DNA"/>
    <property type="evidence" value="ECO:0007669"/>
    <property type="project" value="TreeGrafter"/>
</dbReference>
<dbReference type="GO" id="GO:0000724">
    <property type="term" value="P:double-strand break repair via homologous recombination"/>
    <property type="evidence" value="ECO:0007669"/>
    <property type="project" value="TreeGrafter"/>
</dbReference>
<organism evidence="5 6">
    <name type="scientific">Geotrichum candidum</name>
    <name type="common">Oospora lactis</name>
    <name type="synonym">Dipodascus geotrichum</name>
    <dbReference type="NCBI Taxonomy" id="1173061"/>
    <lineage>
        <taxon>Eukaryota</taxon>
        <taxon>Fungi</taxon>
        <taxon>Dikarya</taxon>
        <taxon>Ascomycota</taxon>
        <taxon>Saccharomycotina</taxon>
        <taxon>Dipodascomycetes</taxon>
        <taxon>Dipodascales</taxon>
        <taxon>Dipodascaceae</taxon>
        <taxon>Geotrichum</taxon>
    </lineage>
</organism>
<dbReference type="SMART" id="SM00490">
    <property type="entry name" value="HELICc"/>
    <property type="match status" value="1"/>
</dbReference>
<dbReference type="CDD" id="cd18793">
    <property type="entry name" value="SF2_C_SNF"/>
    <property type="match status" value="1"/>
</dbReference>
<dbReference type="Gene3D" id="3.40.50.10810">
    <property type="entry name" value="Tandem AAA-ATPase domain"/>
    <property type="match status" value="1"/>
</dbReference>
<dbReference type="InterPro" id="IPR049730">
    <property type="entry name" value="SNF2/RAD54-like_C"/>
</dbReference>
<dbReference type="InterPro" id="IPR038718">
    <property type="entry name" value="SNF2-like_sf"/>
</dbReference>
<dbReference type="PROSITE" id="PS51194">
    <property type="entry name" value="HELICASE_CTER"/>
    <property type="match status" value="1"/>
</dbReference>
<keyword evidence="2" id="KW-0378">Hydrolase</keyword>
<dbReference type="PANTHER" id="PTHR45626">
    <property type="entry name" value="TRANSCRIPTION TERMINATION FACTOR 2-RELATED"/>
    <property type="match status" value="1"/>
</dbReference>
<accession>A0A9P5GAG2</accession>
<dbReference type="SMART" id="SM00487">
    <property type="entry name" value="DEXDc"/>
    <property type="match status" value="1"/>
</dbReference>
<dbReference type="Pfam" id="PF00176">
    <property type="entry name" value="SNF2-rel_dom"/>
    <property type="match status" value="1"/>
</dbReference>
<dbReference type="Proteomes" id="UP000750522">
    <property type="component" value="Unassembled WGS sequence"/>
</dbReference>
<dbReference type="GO" id="GO:0005737">
    <property type="term" value="C:cytoplasm"/>
    <property type="evidence" value="ECO:0007669"/>
    <property type="project" value="TreeGrafter"/>
</dbReference>
<dbReference type="InterPro" id="IPR014001">
    <property type="entry name" value="Helicase_ATP-bd"/>
</dbReference>
<evidence type="ECO:0000256" key="3">
    <source>
        <dbReference type="ARBA" id="ARBA00022840"/>
    </source>
</evidence>
<evidence type="ECO:0000313" key="5">
    <source>
        <dbReference type="EMBL" id="KAF5104163.1"/>
    </source>
</evidence>
<dbReference type="GO" id="GO:0005524">
    <property type="term" value="F:ATP binding"/>
    <property type="evidence" value="ECO:0007669"/>
    <property type="project" value="UniProtKB-KW"/>
</dbReference>
<dbReference type="AlphaFoldDB" id="A0A9P5GAG2"/>
<keyword evidence="1" id="KW-0547">Nucleotide-binding</keyword>
<dbReference type="GO" id="GO:0016787">
    <property type="term" value="F:hydrolase activity"/>
    <property type="evidence" value="ECO:0007669"/>
    <property type="project" value="UniProtKB-KW"/>
</dbReference>
<dbReference type="InterPro" id="IPR000330">
    <property type="entry name" value="SNF2_N"/>
</dbReference>
<feature type="domain" description="Helicase C-terminal" evidence="4">
    <location>
        <begin position="271"/>
        <end position="429"/>
    </location>
</feature>
<name>A0A9P5GAG2_GEOCN</name>
<reference evidence="5" key="1">
    <citation type="journal article" date="2020" name="Front. Microbiol.">
        <title>Phenotypic and Genetic Characterization of the Cheese Ripening Yeast Geotrichum candidum.</title>
        <authorList>
            <person name="Perkins V."/>
            <person name="Vignola S."/>
            <person name="Lessard M.H."/>
            <person name="Plante P.L."/>
            <person name="Corbeil J."/>
            <person name="Dugat-Bony E."/>
            <person name="Frenette M."/>
            <person name="Labrie S."/>
        </authorList>
    </citation>
    <scope>NUCLEOTIDE SEQUENCE</scope>
    <source>
        <strain evidence="5">LMA-70</strain>
    </source>
</reference>
<evidence type="ECO:0000259" key="4">
    <source>
        <dbReference type="PROSITE" id="PS51194"/>
    </source>
</evidence>
<keyword evidence="3" id="KW-0067">ATP-binding</keyword>
<dbReference type="PANTHER" id="PTHR45626:SF16">
    <property type="entry name" value="ATP-DEPENDENT HELICASE ULS1"/>
    <property type="match status" value="1"/>
</dbReference>
<proteinExistence type="predicted"/>
<gene>
    <name evidence="5" type="ORF">DV451_000903</name>
</gene>
<reference evidence="5" key="2">
    <citation type="submission" date="2020-01" db="EMBL/GenBank/DDBJ databases">
        <authorList>
            <person name="Perkins V."/>
            <person name="Lessard M.-H."/>
            <person name="Dugat-Bony E."/>
            <person name="Frenette M."/>
            <person name="Labrie S."/>
        </authorList>
    </citation>
    <scope>NUCLEOTIDE SEQUENCE</scope>
    <source>
        <strain evidence="5">LMA-70</strain>
    </source>
</reference>
<dbReference type="EMBL" id="QQZK01000012">
    <property type="protein sequence ID" value="KAF5104163.1"/>
    <property type="molecule type" value="Genomic_DNA"/>
</dbReference>
<dbReference type="InterPro" id="IPR050628">
    <property type="entry name" value="SNF2_RAD54_helicase_TF"/>
</dbReference>
<dbReference type="Gene3D" id="3.40.50.300">
    <property type="entry name" value="P-loop containing nucleotide triphosphate hydrolases"/>
    <property type="match status" value="1"/>
</dbReference>